<accession>A0A645JGJ0</accession>
<reference evidence="2" key="1">
    <citation type="submission" date="2019-08" db="EMBL/GenBank/DDBJ databases">
        <authorList>
            <person name="Kucharzyk K."/>
            <person name="Murdoch R.W."/>
            <person name="Higgins S."/>
            <person name="Loffler F."/>
        </authorList>
    </citation>
    <scope>NUCLEOTIDE SEQUENCE</scope>
</reference>
<feature type="compositionally biased region" description="Basic and acidic residues" evidence="1">
    <location>
        <begin position="7"/>
        <end position="20"/>
    </location>
</feature>
<protein>
    <submittedName>
        <fullName evidence="2">Uncharacterized protein</fullName>
    </submittedName>
</protein>
<feature type="region of interest" description="Disordered" evidence="1">
    <location>
        <begin position="1"/>
        <end position="20"/>
    </location>
</feature>
<comment type="caution">
    <text evidence="2">The sequence shown here is derived from an EMBL/GenBank/DDBJ whole genome shotgun (WGS) entry which is preliminary data.</text>
</comment>
<proteinExistence type="predicted"/>
<name>A0A645JGJ0_9ZZZZ</name>
<dbReference type="AlphaFoldDB" id="A0A645JGJ0"/>
<evidence type="ECO:0000313" key="2">
    <source>
        <dbReference type="EMBL" id="MPN58703.1"/>
    </source>
</evidence>
<dbReference type="EMBL" id="VSSQ01131767">
    <property type="protein sequence ID" value="MPN58703.1"/>
    <property type="molecule type" value="Genomic_DNA"/>
</dbReference>
<organism evidence="2">
    <name type="scientific">bioreactor metagenome</name>
    <dbReference type="NCBI Taxonomy" id="1076179"/>
    <lineage>
        <taxon>unclassified sequences</taxon>
        <taxon>metagenomes</taxon>
        <taxon>ecological metagenomes</taxon>
    </lineage>
</organism>
<sequence length="38" mass="4586">MPEEGKEDWKENRKREKSRVPDSFAVEPGLHFVVFPWK</sequence>
<evidence type="ECO:0000256" key="1">
    <source>
        <dbReference type="SAM" id="MobiDB-lite"/>
    </source>
</evidence>
<gene>
    <name evidence="2" type="ORF">SDC9_206414</name>
</gene>